<evidence type="ECO:0000256" key="4">
    <source>
        <dbReference type="ARBA" id="ARBA00022475"/>
    </source>
</evidence>
<feature type="domain" description="PAC" evidence="23">
    <location>
        <begin position="278"/>
        <end position="338"/>
    </location>
</feature>
<feature type="domain" description="PAC" evidence="23">
    <location>
        <begin position="158"/>
        <end position="210"/>
    </location>
</feature>
<dbReference type="CDD" id="cd00082">
    <property type="entry name" value="HisKA"/>
    <property type="match status" value="1"/>
</dbReference>
<dbReference type="InterPro" id="IPR003018">
    <property type="entry name" value="GAF"/>
</dbReference>
<keyword evidence="8" id="KW-0547">Nucleotide-binding</keyword>
<evidence type="ECO:0000256" key="16">
    <source>
        <dbReference type="PROSITE-ProRule" id="PRU00110"/>
    </source>
</evidence>
<evidence type="ECO:0000256" key="15">
    <source>
        <dbReference type="ARBA" id="ARBA00068150"/>
    </source>
</evidence>
<dbReference type="InterPro" id="IPR001789">
    <property type="entry name" value="Sig_transdc_resp-reg_receiver"/>
</dbReference>
<evidence type="ECO:0000256" key="5">
    <source>
        <dbReference type="ARBA" id="ARBA00022553"/>
    </source>
</evidence>
<dbReference type="InterPro" id="IPR036641">
    <property type="entry name" value="HPT_dom_sf"/>
</dbReference>
<dbReference type="InterPro" id="IPR003594">
    <property type="entry name" value="HATPase_dom"/>
</dbReference>
<evidence type="ECO:0000259" key="22">
    <source>
        <dbReference type="PROSITE" id="PS50112"/>
    </source>
</evidence>
<dbReference type="InterPro" id="IPR029016">
    <property type="entry name" value="GAF-like_dom_sf"/>
</dbReference>
<dbReference type="SMART" id="SM00091">
    <property type="entry name" value="PAS"/>
    <property type="match status" value="2"/>
</dbReference>
<evidence type="ECO:0000259" key="23">
    <source>
        <dbReference type="PROSITE" id="PS50113"/>
    </source>
</evidence>
<dbReference type="GO" id="GO:0005886">
    <property type="term" value="C:plasma membrane"/>
    <property type="evidence" value="ECO:0007669"/>
    <property type="project" value="UniProtKB-SubCell"/>
</dbReference>
<feature type="domain" description="Response regulatory" evidence="21">
    <location>
        <begin position="764"/>
        <end position="884"/>
    </location>
</feature>
<dbReference type="CDD" id="cd00130">
    <property type="entry name" value="PAS"/>
    <property type="match status" value="2"/>
</dbReference>
<feature type="domain" description="PAS" evidence="22">
    <location>
        <begin position="83"/>
        <end position="130"/>
    </location>
</feature>
<keyword evidence="9 25" id="KW-0418">Kinase</keyword>
<dbReference type="SMART" id="SM00065">
    <property type="entry name" value="GAF"/>
    <property type="match status" value="1"/>
</dbReference>
<dbReference type="SMART" id="SM00388">
    <property type="entry name" value="HisKA"/>
    <property type="match status" value="1"/>
</dbReference>
<evidence type="ECO:0000256" key="17">
    <source>
        <dbReference type="PROSITE-ProRule" id="PRU00169"/>
    </source>
</evidence>
<dbReference type="SUPFAM" id="SSF47226">
    <property type="entry name" value="Histidine-containing phosphotransfer domain, HPT domain"/>
    <property type="match status" value="1"/>
</dbReference>
<keyword evidence="10" id="KW-0067">ATP-binding</keyword>
<organism evidence="25 26">
    <name type="scientific">Methylococcus capsulatus</name>
    <dbReference type="NCBI Taxonomy" id="414"/>
    <lineage>
        <taxon>Bacteria</taxon>
        <taxon>Pseudomonadati</taxon>
        <taxon>Pseudomonadota</taxon>
        <taxon>Gammaproteobacteria</taxon>
        <taxon>Methylococcales</taxon>
        <taxon>Methylococcaceae</taxon>
        <taxon>Methylococcus</taxon>
    </lineage>
</organism>
<dbReference type="SUPFAM" id="SSF55781">
    <property type="entry name" value="GAF domain-like"/>
    <property type="match status" value="1"/>
</dbReference>
<dbReference type="InterPro" id="IPR036890">
    <property type="entry name" value="HATPase_C_sf"/>
</dbReference>
<dbReference type="InterPro" id="IPR001610">
    <property type="entry name" value="PAC"/>
</dbReference>
<evidence type="ECO:0000256" key="14">
    <source>
        <dbReference type="ARBA" id="ARBA00064003"/>
    </source>
</evidence>
<comment type="subunit">
    <text evidence="14">At low DSF concentrations, interacts with RpfF.</text>
</comment>
<dbReference type="SUPFAM" id="SSF55874">
    <property type="entry name" value="ATPase domain of HSP90 chaperone/DNA topoisomerase II/histidine kinase"/>
    <property type="match status" value="1"/>
</dbReference>
<dbReference type="Pfam" id="PF13185">
    <property type="entry name" value="GAF_2"/>
    <property type="match status" value="1"/>
</dbReference>
<evidence type="ECO:0000259" key="24">
    <source>
        <dbReference type="PROSITE" id="PS50894"/>
    </source>
</evidence>
<dbReference type="FunFam" id="3.30.565.10:FF:000010">
    <property type="entry name" value="Sensor histidine kinase RcsC"/>
    <property type="match status" value="1"/>
</dbReference>
<dbReference type="Gene3D" id="3.30.565.10">
    <property type="entry name" value="Histidine kinase-like ATPase, C-terminal domain"/>
    <property type="match status" value="1"/>
</dbReference>
<dbReference type="SMART" id="SM00073">
    <property type="entry name" value="HPT"/>
    <property type="match status" value="1"/>
</dbReference>
<dbReference type="AlphaFoldDB" id="A0AA35UMC9"/>
<feature type="domain" description="Histidine kinase" evidence="20">
    <location>
        <begin position="527"/>
        <end position="748"/>
    </location>
</feature>
<dbReference type="InterPro" id="IPR011006">
    <property type="entry name" value="CheY-like_superfamily"/>
</dbReference>
<dbReference type="InterPro" id="IPR035965">
    <property type="entry name" value="PAS-like_dom_sf"/>
</dbReference>
<dbReference type="PANTHER" id="PTHR45339">
    <property type="entry name" value="HYBRID SIGNAL TRANSDUCTION HISTIDINE KINASE J"/>
    <property type="match status" value="1"/>
</dbReference>
<dbReference type="PROSITE" id="PS50894">
    <property type="entry name" value="HPT"/>
    <property type="match status" value="1"/>
</dbReference>
<dbReference type="PROSITE" id="PS50109">
    <property type="entry name" value="HIS_KIN"/>
    <property type="match status" value="1"/>
</dbReference>
<evidence type="ECO:0000256" key="13">
    <source>
        <dbReference type="ARBA" id="ARBA00023136"/>
    </source>
</evidence>
<dbReference type="InterPro" id="IPR003661">
    <property type="entry name" value="HisK_dim/P_dom"/>
</dbReference>
<dbReference type="Gene3D" id="3.30.450.20">
    <property type="entry name" value="PAS domain"/>
    <property type="match status" value="2"/>
</dbReference>
<evidence type="ECO:0000313" key="25">
    <source>
        <dbReference type="EMBL" id="CAI8720614.1"/>
    </source>
</evidence>
<feature type="transmembrane region" description="Helical" evidence="19">
    <location>
        <begin position="15"/>
        <end position="37"/>
    </location>
</feature>
<dbReference type="InterPro" id="IPR000014">
    <property type="entry name" value="PAS"/>
</dbReference>
<dbReference type="GO" id="GO:0005524">
    <property type="term" value="F:ATP binding"/>
    <property type="evidence" value="ECO:0007669"/>
    <property type="project" value="UniProtKB-KW"/>
</dbReference>
<dbReference type="Gene3D" id="1.10.287.130">
    <property type="match status" value="1"/>
</dbReference>
<dbReference type="Pfam" id="PF01627">
    <property type="entry name" value="Hpt"/>
    <property type="match status" value="1"/>
</dbReference>
<dbReference type="NCBIfam" id="TIGR00229">
    <property type="entry name" value="sensory_box"/>
    <property type="match status" value="2"/>
</dbReference>
<feature type="modified residue" description="4-aspartylphosphate" evidence="17">
    <location>
        <position position="818"/>
    </location>
</feature>
<feature type="modified residue" description="Phosphohistidine" evidence="16">
    <location>
        <position position="1108"/>
    </location>
</feature>
<reference evidence="25" key="1">
    <citation type="submission" date="2023-03" db="EMBL/GenBank/DDBJ databases">
        <authorList>
            <person name="Pearce D."/>
        </authorList>
    </citation>
    <scope>NUCLEOTIDE SEQUENCE</scope>
    <source>
        <strain evidence="25">Mc</strain>
    </source>
</reference>
<sequence>MSEDLTSPPAMRQRFLRSLGSICLIVILAEVIVMTLLGALHRGGLELVRWQESALDGLLLGLFSAPLLWIMALRPLAQQIARESQRNKELLDALDAHALVSITDLQGRILYANDNFCAVSRYGREELVGQDHRIVNSGYHGKAYIRDMWRTISRGNIWQGEFCNRRKDGTRYWVDSTIVPLMDNAGKPRQYISIRRDITAQKEAEAQLARLKQAMDANSEMILLTDRAGRIIYANPALCRFSGMAEGELLGQSPSILDSPLADQETLAAMQEALQAGRPWSGRLLNRRRTGPALHDAEDYWAEISTTPIHTEGNGLVGYVQIQHDVSARVERERALAMEQEDTAARLRVTETLQQSAPLDERCRQVLRILFGLGTFGLQRKGGIFLKAENGDCLKLFVLEGKFCDEFVRREQTIPMGACLCGRSAVSGEILVSDDCFQDHRHEHRFEDMESHGHYIVPIASGGDLLGVLFLYTDPNPTRSEARMVMLRQVGEMLALAILEDRAKASLKAAHDAAVDAAQAKSAFLANMSHEIRTPMNGVLGMLELLKDTDMSREQWDLVETASNSAESLLEIINSILDFSKLEAGKVEIERTEFNLPDLVEEVCALLAGRAHDKGLELNCFLPADLPRMWIGDPTRIRQILTNLLGNSVKFTERGEVSVKVMQGEAGAKRTDLSFEIRDTGIGIAPDVQERLFQPFTQADGSTSRRFGGTGLGLSICRNLVELMGGTIGLESAPGRGSRFWFTLPLEPLPGASAPALPDFSHRRVLVVDDNATNRVILSHYLTHWGLEVDEAERGDTALNRLRTAVNESRPYDIVLLDLHMPYMDGHELARAMNAEPGLKDTPRLLLSSGGLTGEAELRALGIARSLLKPVRQSLLFNAIAEVLAAKATVQRRPAAKTETVLPAYEGRRVLVVEDNRVNQKVIVAMLGKFGIVPNVADNGQAALELLARSSYDLVLMDCQMPVLGGYEATGELRAREMSAGGRRTPVVALTAHAATGEREKCLAAGMDDYLSKPISRDRLAEALERWLGHPAAPASAETGQGAVNDDGGDRPAGLSWNREETLARLDHDEALLAEMIALCIEELPRHLAALQEAGAANDIAALADAAHAIKGMAGHFCAGSVRDLAARLEDQARKAGSMPDAASIGALETAAARLLEDLHGGSPAGDPAKGTNDAVP</sequence>
<dbReference type="SUPFAM" id="SSF55785">
    <property type="entry name" value="PYP-like sensor domain (PAS domain)"/>
    <property type="match status" value="2"/>
</dbReference>
<dbReference type="SUPFAM" id="SSF52172">
    <property type="entry name" value="CheY-like"/>
    <property type="match status" value="2"/>
</dbReference>
<dbReference type="RefSeq" id="WP_282213399.1">
    <property type="nucleotide sequence ID" value="NZ_OX458332.1"/>
</dbReference>
<keyword evidence="7 19" id="KW-0812">Transmembrane</keyword>
<feature type="modified residue" description="4-aspartylphosphate" evidence="17">
    <location>
        <position position="958"/>
    </location>
</feature>
<dbReference type="Pfam" id="PF13426">
    <property type="entry name" value="PAS_9"/>
    <property type="match status" value="2"/>
</dbReference>
<evidence type="ECO:0000259" key="21">
    <source>
        <dbReference type="PROSITE" id="PS50110"/>
    </source>
</evidence>
<evidence type="ECO:0000256" key="2">
    <source>
        <dbReference type="ARBA" id="ARBA00004651"/>
    </source>
</evidence>
<dbReference type="InterPro" id="IPR004358">
    <property type="entry name" value="Sig_transdc_His_kin-like_C"/>
</dbReference>
<dbReference type="Pfam" id="PF00072">
    <property type="entry name" value="Response_reg"/>
    <property type="match status" value="2"/>
</dbReference>
<dbReference type="CDD" id="cd16922">
    <property type="entry name" value="HATPase_EvgS-ArcB-TorS-like"/>
    <property type="match status" value="1"/>
</dbReference>
<evidence type="ECO:0000256" key="6">
    <source>
        <dbReference type="ARBA" id="ARBA00022679"/>
    </source>
</evidence>
<keyword evidence="13 19" id="KW-0472">Membrane</keyword>
<evidence type="ECO:0000256" key="19">
    <source>
        <dbReference type="SAM" id="Phobius"/>
    </source>
</evidence>
<comment type="catalytic activity">
    <reaction evidence="1">
        <text>ATP + protein L-histidine = ADP + protein N-phospho-L-histidine.</text>
        <dbReference type="EC" id="2.7.13.3"/>
    </reaction>
</comment>
<feature type="domain" description="HPt" evidence="24">
    <location>
        <begin position="1069"/>
        <end position="1162"/>
    </location>
</feature>
<dbReference type="PROSITE" id="PS50112">
    <property type="entry name" value="PAS"/>
    <property type="match status" value="2"/>
</dbReference>
<gene>
    <name evidence="25" type="primary">mmoS</name>
    <name evidence="25" type="ORF">MCNOR_0083</name>
</gene>
<evidence type="ECO:0000256" key="10">
    <source>
        <dbReference type="ARBA" id="ARBA00022840"/>
    </source>
</evidence>
<dbReference type="SMART" id="SM00448">
    <property type="entry name" value="REC"/>
    <property type="match status" value="2"/>
</dbReference>
<evidence type="ECO:0000313" key="26">
    <source>
        <dbReference type="Proteomes" id="UP001158598"/>
    </source>
</evidence>
<dbReference type="PRINTS" id="PR00344">
    <property type="entry name" value="BCTRLSENSOR"/>
</dbReference>
<feature type="domain" description="PAS" evidence="22">
    <location>
        <begin position="207"/>
        <end position="277"/>
    </location>
</feature>
<dbReference type="PROSITE" id="PS50110">
    <property type="entry name" value="RESPONSE_REGULATORY"/>
    <property type="match status" value="2"/>
</dbReference>
<accession>A0AA35UMC9</accession>
<keyword evidence="4" id="KW-1003">Cell membrane</keyword>
<evidence type="ECO:0000256" key="18">
    <source>
        <dbReference type="SAM" id="MobiDB-lite"/>
    </source>
</evidence>
<dbReference type="InterPro" id="IPR005467">
    <property type="entry name" value="His_kinase_dom"/>
</dbReference>
<evidence type="ECO:0000256" key="9">
    <source>
        <dbReference type="ARBA" id="ARBA00022777"/>
    </source>
</evidence>
<dbReference type="SMART" id="SM00387">
    <property type="entry name" value="HATPase_c"/>
    <property type="match status" value="1"/>
</dbReference>
<dbReference type="InterPro" id="IPR036097">
    <property type="entry name" value="HisK_dim/P_sf"/>
</dbReference>
<feature type="region of interest" description="Disordered" evidence="18">
    <location>
        <begin position="1032"/>
        <end position="1055"/>
    </location>
</feature>
<proteinExistence type="predicted"/>
<dbReference type="CDD" id="cd17546">
    <property type="entry name" value="REC_hyHK_CKI1_RcsC-like"/>
    <property type="match status" value="1"/>
</dbReference>
<dbReference type="Pfam" id="PF02518">
    <property type="entry name" value="HATPase_c"/>
    <property type="match status" value="1"/>
</dbReference>
<comment type="subcellular location">
    <subcellularLocation>
        <location evidence="2">Cell membrane</location>
        <topology evidence="2">Multi-pass membrane protein</topology>
    </subcellularLocation>
</comment>
<evidence type="ECO:0000256" key="7">
    <source>
        <dbReference type="ARBA" id="ARBA00022692"/>
    </source>
</evidence>
<dbReference type="PANTHER" id="PTHR45339:SF1">
    <property type="entry name" value="HYBRID SIGNAL TRANSDUCTION HISTIDINE KINASE J"/>
    <property type="match status" value="1"/>
</dbReference>
<dbReference type="SMART" id="SM00086">
    <property type="entry name" value="PAC"/>
    <property type="match status" value="2"/>
</dbReference>
<dbReference type="Gene3D" id="3.40.50.2300">
    <property type="match status" value="2"/>
</dbReference>
<evidence type="ECO:0000256" key="11">
    <source>
        <dbReference type="ARBA" id="ARBA00022989"/>
    </source>
</evidence>
<dbReference type="EMBL" id="OX458332">
    <property type="protein sequence ID" value="CAI8720614.1"/>
    <property type="molecule type" value="Genomic_DNA"/>
</dbReference>
<evidence type="ECO:0000256" key="1">
    <source>
        <dbReference type="ARBA" id="ARBA00000085"/>
    </source>
</evidence>
<keyword evidence="12" id="KW-0902">Two-component regulatory system</keyword>
<dbReference type="Gene3D" id="1.20.120.160">
    <property type="entry name" value="HPT domain"/>
    <property type="match status" value="1"/>
</dbReference>
<keyword evidence="6 25" id="KW-0808">Transferase</keyword>
<evidence type="ECO:0000256" key="8">
    <source>
        <dbReference type="ARBA" id="ARBA00022741"/>
    </source>
</evidence>
<dbReference type="Gene3D" id="3.30.450.40">
    <property type="match status" value="1"/>
</dbReference>
<evidence type="ECO:0000259" key="20">
    <source>
        <dbReference type="PROSITE" id="PS50109"/>
    </source>
</evidence>
<name>A0AA35UMC9_METCP</name>
<dbReference type="Pfam" id="PF00512">
    <property type="entry name" value="HisKA"/>
    <property type="match status" value="1"/>
</dbReference>
<keyword evidence="5 17" id="KW-0597">Phosphoprotein</keyword>
<evidence type="ECO:0000256" key="12">
    <source>
        <dbReference type="ARBA" id="ARBA00023012"/>
    </source>
</evidence>
<dbReference type="Proteomes" id="UP001158598">
    <property type="component" value="Chromosome"/>
</dbReference>
<dbReference type="EC" id="2.7.13.3" evidence="3"/>
<dbReference type="GO" id="GO:0000155">
    <property type="term" value="F:phosphorelay sensor kinase activity"/>
    <property type="evidence" value="ECO:0007669"/>
    <property type="project" value="InterPro"/>
</dbReference>
<dbReference type="FunFam" id="1.10.287.130:FF:000002">
    <property type="entry name" value="Two-component osmosensing histidine kinase"/>
    <property type="match status" value="1"/>
</dbReference>
<evidence type="ECO:0000256" key="3">
    <source>
        <dbReference type="ARBA" id="ARBA00012438"/>
    </source>
</evidence>
<dbReference type="SUPFAM" id="SSF47384">
    <property type="entry name" value="Homodimeric domain of signal transducing histidine kinase"/>
    <property type="match status" value="1"/>
</dbReference>
<feature type="domain" description="Response regulatory" evidence="21">
    <location>
        <begin position="909"/>
        <end position="1028"/>
    </location>
</feature>
<keyword evidence="11 19" id="KW-1133">Transmembrane helix</keyword>
<dbReference type="InterPro" id="IPR008207">
    <property type="entry name" value="Sig_transdc_His_kin_Hpt_dom"/>
</dbReference>
<dbReference type="InterPro" id="IPR000700">
    <property type="entry name" value="PAS-assoc_C"/>
</dbReference>
<dbReference type="PROSITE" id="PS50113">
    <property type="entry name" value="PAC"/>
    <property type="match status" value="2"/>
</dbReference>
<protein>
    <recommendedName>
        <fullName evidence="15">Sensory/regulatory protein RpfC</fullName>
        <ecNumber evidence="3">2.7.13.3</ecNumber>
    </recommendedName>
</protein>